<reference evidence="1 2" key="1">
    <citation type="submission" date="2020-04" db="EMBL/GenBank/DDBJ databases">
        <authorList>
            <person name="Hitch T.C.A."/>
            <person name="Wylensek D."/>
            <person name="Clavel T."/>
        </authorList>
    </citation>
    <scope>NUCLEOTIDE SEQUENCE [LARGE SCALE GENOMIC DNA]</scope>
    <source>
        <strain evidence="1 2">BSM-383-APC-5F</strain>
    </source>
</reference>
<evidence type="ECO:0000313" key="1">
    <source>
        <dbReference type="EMBL" id="NME58447.1"/>
    </source>
</evidence>
<protein>
    <submittedName>
        <fullName evidence="1">DNA-binding protein</fullName>
    </submittedName>
</protein>
<accession>A0A848CTL9</accession>
<evidence type="ECO:0000313" key="2">
    <source>
        <dbReference type="Proteomes" id="UP000580130"/>
    </source>
</evidence>
<sequence length="55" mass="6424">MQNKLFLKAADICELLEVKQTSAYEIIGNLNKELEEQGYLTLRGKVPTKYFVKRF</sequence>
<organism evidence="1 2">
    <name type="scientific">Dorea formicigenerans</name>
    <dbReference type="NCBI Taxonomy" id="39486"/>
    <lineage>
        <taxon>Bacteria</taxon>
        <taxon>Bacillati</taxon>
        <taxon>Bacillota</taxon>
        <taxon>Clostridia</taxon>
        <taxon>Lachnospirales</taxon>
        <taxon>Lachnospiraceae</taxon>
        <taxon>Dorea</taxon>
    </lineage>
</organism>
<gene>
    <name evidence="1" type="ORF">HF855_13925</name>
</gene>
<comment type="caution">
    <text evidence="1">The sequence shown here is derived from an EMBL/GenBank/DDBJ whole genome shotgun (WGS) entry which is preliminary data.</text>
</comment>
<feature type="non-terminal residue" evidence="1">
    <location>
        <position position="55"/>
    </location>
</feature>
<name>A0A848CTL9_9FIRM</name>
<dbReference type="AlphaFoldDB" id="A0A848CTL9"/>
<keyword evidence="1" id="KW-0238">DNA-binding</keyword>
<dbReference type="Proteomes" id="UP000580130">
    <property type="component" value="Unassembled WGS sequence"/>
</dbReference>
<proteinExistence type="predicted"/>
<dbReference type="GO" id="GO:0003677">
    <property type="term" value="F:DNA binding"/>
    <property type="evidence" value="ECO:0007669"/>
    <property type="project" value="UniProtKB-KW"/>
</dbReference>
<dbReference type="EMBL" id="JABAFX010000088">
    <property type="protein sequence ID" value="NME58447.1"/>
    <property type="molecule type" value="Genomic_DNA"/>
</dbReference>